<organism evidence="1 2">
    <name type="scientific">Platanthera zijinensis</name>
    <dbReference type="NCBI Taxonomy" id="2320716"/>
    <lineage>
        <taxon>Eukaryota</taxon>
        <taxon>Viridiplantae</taxon>
        <taxon>Streptophyta</taxon>
        <taxon>Embryophyta</taxon>
        <taxon>Tracheophyta</taxon>
        <taxon>Spermatophyta</taxon>
        <taxon>Magnoliopsida</taxon>
        <taxon>Liliopsida</taxon>
        <taxon>Asparagales</taxon>
        <taxon>Orchidaceae</taxon>
        <taxon>Orchidoideae</taxon>
        <taxon>Orchideae</taxon>
        <taxon>Orchidinae</taxon>
        <taxon>Platanthera</taxon>
    </lineage>
</organism>
<evidence type="ECO:0000313" key="1">
    <source>
        <dbReference type="EMBL" id="KAK8957268.1"/>
    </source>
</evidence>
<reference evidence="1 2" key="1">
    <citation type="journal article" date="2022" name="Nat. Plants">
        <title>Genomes of leafy and leafless Platanthera orchids illuminate the evolution of mycoheterotrophy.</title>
        <authorList>
            <person name="Li M.H."/>
            <person name="Liu K.W."/>
            <person name="Li Z."/>
            <person name="Lu H.C."/>
            <person name="Ye Q.L."/>
            <person name="Zhang D."/>
            <person name="Wang J.Y."/>
            <person name="Li Y.F."/>
            <person name="Zhong Z.M."/>
            <person name="Liu X."/>
            <person name="Yu X."/>
            <person name="Liu D.K."/>
            <person name="Tu X.D."/>
            <person name="Liu B."/>
            <person name="Hao Y."/>
            <person name="Liao X.Y."/>
            <person name="Jiang Y.T."/>
            <person name="Sun W.H."/>
            <person name="Chen J."/>
            <person name="Chen Y.Q."/>
            <person name="Ai Y."/>
            <person name="Zhai J.W."/>
            <person name="Wu S.S."/>
            <person name="Zhou Z."/>
            <person name="Hsiao Y.Y."/>
            <person name="Wu W.L."/>
            <person name="Chen Y.Y."/>
            <person name="Lin Y.F."/>
            <person name="Hsu J.L."/>
            <person name="Li C.Y."/>
            <person name="Wang Z.W."/>
            <person name="Zhao X."/>
            <person name="Zhong W.Y."/>
            <person name="Ma X.K."/>
            <person name="Ma L."/>
            <person name="Huang J."/>
            <person name="Chen G.Z."/>
            <person name="Huang M.Z."/>
            <person name="Huang L."/>
            <person name="Peng D.H."/>
            <person name="Luo Y.B."/>
            <person name="Zou S.Q."/>
            <person name="Chen S.P."/>
            <person name="Lan S."/>
            <person name="Tsai W.C."/>
            <person name="Van de Peer Y."/>
            <person name="Liu Z.J."/>
        </authorList>
    </citation>
    <scope>NUCLEOTIDE SEQUENCE [LARGE SCALE GENOMIC DNA]</scope>
    <source>
        <strain evidence="1">Lor287</strain>
    </source>
</reference>
<evidence type="ECO:0000313" key="2">
    <source>
        <dbReference type="Proteomes" id="UP001418222"/>
    </source>
</evidence>
<dbReference type="AlphaFoldDB" id="A0AAP0C0W6"/>
<dbReference type="Proteomes" id="UP001418222">
    <property type="component" value="Unassembled WGS sequence"/>
</dbReference>
<comment type="caution">
    <text evidence="1">The sequence shown here is derived from an EMBL/GenBank/DDBJ whole genome shotgun (WGS) entry which is preliminary data.</text>
</comment>
<keyword evidence="2" id="KW-1185">Reference proteome</keyword>
<accession>A0AAP0C0W6</accession>
<protein>
    <submittedName>
        <fullName evidence="1">Uncharacterized protein</fullName>
    </submittedName>
</protein>
<gene>
    <name evidence="1" type="ORF">KSP39_PZI000561</name>
</gene>
<sequence>MLLQFLNPSREYFDLVSFSPILLVLSTNTQFRPGNRVKENTGRKWVFTYKAKSTRLPLLVMASYIRAVFEHKDPSKTVQSHGQ</sequence>
<name>A0AAP0C0W6_9ASPA</name>
<dbReference type="EMBL" id="JBBWWQ010000001">
    <property type="protein sequence ID" value="KAK8957268.1"/>
    <property type="molecule type" value="Genomic_DNA"/>
</dbReference>
<proteinExistence type="predicted"/>